<keyword evidence="4 10" id="KW-1133">Transmembrane helix</keyword>
<dbReference type="GO" id="GO:0003677">
    <property type="term" value="F:DNA binding"/>
    <property type="evidence" value="ECO:0007669"/>
    <property type="project" value="UniProtKB-UniRule"/>
</dbReference>
<feature type="transmembrane region" description="Helical" evidence="10">
    <location>
        <begin position="204"/>
        <end position="228"/>
    </location>
</feature>
<dbReference type="CDD" id="cd06225">
    <property type="entry name" value="HAMP"/>
    <property type="match status" value="1"/>
</dbReference>
<dbReference type="Gene3D" id="3.30.450.20">
    <property type="entry name" value="PAS domain"/>
    <property type="match status" value="1"/>
</dbReference>
<gene>
    <name evidence="14" type="ORF">DLM86_15720</name>
</gene>
<dbReference type="SUPFAM" id="SSF58104">
    <property type="entry name" value="Methyl-accepting chemotaxis protein (MCP) signaling domain"/>
    <property type="match status" value="1"/>
</dbReference>
<dbReference type="PROSITE" id="PS51740">
    <property type="entry name" value="SPOVT_ABRB"/>
    <property type="match status" value="1"/>
</dbReference>
<feature type="domain" description="SpoVT-AbrB" evidence="13">
    <location>
        <begin position="39"/>
        <end position="82"/>
    </location>
</feature>
<evidence type="ECO:0000256" key="9">
    <source>
        <dbReference type="PROSITE-ProRule" id="PRU01076"/>
    </source>
</evidence>
<dbReference type="OrthoDB" id="9810264at2"/>
<proteinExistence type="inferred from homology"/>
<evidence type="ECO:0000259" key="13">
    <source>
        <dbReference type="PROSITE" id="PS51740"/>
    </source>
</evidence>
<dbReference type="CDD" id="cd11386">
    <property type="entry name" value="MCP_signal"/>
    <property type="match status" value="1"/>
</dbReference>
<organism evidence="14 15">
    <name type="scientific">Paenibacillus flagellatus</name>
    <dbReference type="NCBI Taxonomy" id="2211139"/>
    <lineage>
        <taxon>Bacteria</taxon>
        <taxon>Bacillati</taxon>
        <taxon>Bacillota</taxon>
        <taxon>Bacilli</taxon>
        <taxon>Bacillales</taxon>
        <taxon>Paenibacillaceae</taxon>
        <taxon>Paenibacillus</taxon>
    </lineage>
</organism>
<dbReference type="PANTHER" id="PTHR32089:SF112">
    <property type="entry name" value="LYSOZYME-LIKE PROTEIN-RELATED"/>
    <property type="match status" value="1"/>
</dbReference>
<dbReference type="FunFam" id="1.10.287.950:FF:000001">
    <property type="entry name" value="Methyl-accepting chemotaxis sensory transducer"/>
    <property type="match status" value="1"/>
</dbReference>
<keyword evidence="2" id="KW-1003">Cell membrane</keyword>
<evidence type="ECO:0000256" key="10">
    <source>
        <dbReference type="SAM" id="Phobius"/>
    </source>
</evidence>
<evidence type="ECO:0008006" key="16">
    <source>
        <dbReference type="Google" id="ProtNLM"/>
    </source>
</evidence>
<evidence type="ECO:0000256" key="1">
    <source>
        <dbReference type="ARBA" id="ARBA00004651"/>
    </source>
</evidence>
<reference evidence="14 15" key="1">
    <citation type="submission" date="2018-05" db="EMBL/GenBank/DDBJ databases">
        <title>Paenibacillus flagellatus sp. nov., isolated from selenium mineral soil.</title>
        <authorList>
            <person name="Dai X."/>
        </authorList>
    </citation>
    <scope>NUCLEOTIDE SEQUENCE [LARGE SCALE GENOMIC DNA]</scope>
    <source>
        <strain evidence="14 15">DXL2</strain>
    </source>
</reference>
<dbReference type="Pfam" id="PF00672">
    <property type="entry name" value="HAMP"/>
    <property type="match status" value="1"/>
</dbReference>
<evidence type="ECO:0000259" key="12">
    <source>
        <dbReference type="PROSITE" id="PS50885"/>
    </source>
</evidence>
<dbReference type="EMBL" id="QJVJ01000006">
    <property type="protein sequence ID" value="PYI53994.1"/>
    <property type="molecule type" value="Genomic_DNA"/>
</dbReference>
<evidence type="ECO:0000256" key="7">
    <source>
        <dbReference type="ARBA" id="ARBA00029447"/>
    </source>
</evidence>
<dbReference type="SMART" id="SM00304">
    <property type="entry name" value="HAMP"/>
    <property type="match status" value="1"/>
</dbReference>
<feature type="domain" description="Methyl-accepting transducer" evidence="11">
    <location>
        <begin position="285"/>
        <end position="528"/>
    </location>
</feature>
<dbReference type="AlphaFoldDB" id="A0A2V5K7K3"/>
<sequence length="543" mass="58610">MKAKRKLQFFRSLRAKFIMVCLALLVLPSLTIGIVAYAQAKQSLDDSGRIRLKNDVRAVVGTIAVLDASVKEGRIRLEDAQEQVKQMILGPKGADGKRPLNKKIDIGENGYLFIMDDKATELAHPSLEGQNLWNTKDESGFYFVQDMIKQSRNGGGFTEYVWPLPTNPDKSGMKIVYSEAEPHWGWIVSGGAYTMDFNKSANRILTMLAVTLSIAVAAGLVVAVFFVYRITGPVLRISEHMKKVAQGDLSEKVDIRTKDEIGTLGGSVNDMIEHLRGLIEHILLSSQNVASASGQIRAGTEEIAASSADQAESTQLMEQQFKELALAITSVAQNAEAAAEICEKTSALAREGSGAIYTTIEGLNRVNEQMARLEEDSVKIGQIVEVIDEIAEQTNLLALNAAIEAARAGEQGRGFAVVADEVRKLAERSGEATKQIGQIIRGIQANTRDSVEVVSDTVAQSRETEKAFVQIVGTVNESAQKVTEIAAASEQEAAQSDSILTHIGAIASASEQSAAATQETAASSESLTRLAEELNRSVGIFKL</sequence>
<dbReference type="PROSITE" id="PS50885">
    <property type="entry name" value="HAMP"/>
    <property type="match status" value="1"/>
</dbReference>
<evidence type="ECO:0000256" key="4">
    <source>
        <dbReference type="ARBA" id="ARBA00022989"/>
    </source>
</evidence>
<keyword evidence="15" id="KW-1185">Reference proteome</keyword>
<dbReference type="GO" id="GO:0006935">
    <property type="term" value="P:chemotaxis"/>
    <property type="evidence" value="ECO:0007669"/>
    <property type="project" value="UniProtKB-ARBA"/>
</dbReference>
<dbReference type="InterPro" id="IPR033480">
    <property type="entry name" value="sCache_2"/>
</dbReference>
<dbReference type="Gene3D" id="1.10.287.950">
    <property type="entry name" value="Methyl-accepting chemotaxis protein"/>
    <property type="match status" value="1"/>
</dbReference>
<dbReference type="Pfam" id="PF00015">
    <property type="entry name" value="MCPsignal"/>
    <property type="match status" value="1"/>
</dbReference>
<evidence type="ECO:0000259" key="11">
    <source>
        <dbReference type="PROSITE" id="PS50111"/>
    </source>
</evidence>
<comment type="similarity">
    <text evidence="7">Belongs to the methyl-accepting chemotaxis (MCP) protein family.</text>
</comment>
<comment type="subcellular location">
    <subcellularLocation>
        <location evidence="1">Cell membrane</location>
        <topology evidence="1">Multi-pass membrane protein</topology>
    </subcellularLocation>
</comment>
<dbReference type="PANTHER" id="PTHR32089">
    <property type="entry name" value="METHYL-ACCEPTING CHEMOTAXIS PROTEIN MCPB"/>
    <property type="match status" value="1"/>
</dbReference>
<dbReference type="PROSITE" id="PS50111">
    <property type="entry name" value="CHEMOTAXIS_TRANSDUC_2"/>
    <property type="match status" value="1"/>
</dbReference>
<dbReference type="Pfam" id="PF17200">
    <property type="entry name" value="sCache_2"/>
    <property type="match status" value="1"/>
</dbReference>
<protein>
    <recommendedName>
        <fullName evidence="16">Chemotaxis protein</fullName>
    </recommendedName>
</protein>
<comment type="caution">
    <text evidence="14">The sequence shown here is derived from an EMBL/GenBank/DDBJ whole genome shotgun (WGS) entry which is preliminary data.</text>
</comment>
<accession>A0A2V5K7K3</accession>
<keyword evidence="5 10" id="KW-0472">Membrane</keyword>
<feature type="domain" description="HAMP" evidence="12">
    <location>
        <begin position="228"/>
        <end position="280"/>
    </location>
</feature>
<keyword evidence="3 10" id="KW-0812">Transmembrane</keyword>
<dbReference type="InterPro" id="IPR003660">
    <property type="entry name" value="HAMP_dom"/>
</dbReference>
<evidence type="ECO:0000313" key="14">
    <source>
        <dbReference type="EMBL" id="PYI53994.1"/>
    </source>
</evidence>
<dbReference type="RefSeq" id="WP_110840979.1">
    <property type="nucleotide sequence ID" value="NZ_QJVJ01000006.1"/>
</dbReference>
<keyword evidence="6 8" id="KW-0807">Transducer</keyword>
<dbReference type="GO" id="GO:0005886">
    <property type="term" value="C:plasma membrane"/>
    <property type="evidence" value="ECO:0007669"/>
    <property type="project" value="UniProtKB-SubCell"/>
</dbReference>
<dbReference type="InterPro" id="IPR004089">
    <property type="entry name" value="MCPsignal_dom"/>
</dbReference>
<dbReference type="InterPro" id="IPR007159">
    <property type="entry name" value="SpoVT-AbrB_dom"/>
</dbReference>
<name>A0A2V5K7K3_9BACL</name>
<dbReference type="Proteomes" id="UP000247476">
    <property type="component" value="Unassembled WGS sequence"/>
</dbReference>
<keyword evidence="9" id="KW-0238">DNA-binding</keyword>
<evidence type="ECO:0000256" key="3">
    <source>
        <dbReference type="ARBA" id="ARBA00022692"/>
    </source>
</evidence>
<evidence type="ECO:0000256" key="5">
    <source>
        <dbReference type="ARBA" id="ARBA00023136"/>
    </source>
</evidence>
<dbReference type="SMART" id="SM01049">
    <property type="entry name" value="Cache_2"/>
    <property type="match status" value="1"/>
</dbReference>
<dbReference type="SMART" id="SM00283">
    <property type="entry name" value="MA"/>
    <property type="match status" value="1"/>
</dbReference>
<evidence type="ECO:0000313" key="15">
    <source>
        <dbReference type="Proteomes" id="UP000247476"/>
    </source>
</evidence>
<evidence type="ECO:0000256" key="2">
    <source>
        <dbReference type="ARBA" id="ARBA00022475"/>
    </source>
</evidence>
<dbReference type="GO" id="GO:0007165">
    <property type="term" value="P:signal transduction"/>
    <property type="evidence" value="ECO:0007669"/>
    <property type="project" value="UniProtKB-KW"/>
</dbReference>
<evidence type="ECO:0000256" key="6">
    <source>
        <dbReference type="ARBA" id="ARBA00023224"/>
    </source>
</evidence>
<evidence type="ECO:0000256" key="8">
    <source>
        <dbReference type="PROSITE-ProRule" id="PRU00284"/>
    </source>
</evidence>